<gene>
    <name evidence="7" type="ORF">QQ008_26915</name>
</gene>
<protein>
    <submittedName>
        <fullName evidence="7">AI-2E family transporter</fullName>
    </submittedName>
</protein>
<comment type="subcellular location">
    <subcellularLocation>
        <location evidence="1">Membrane</location>
        <topology evidence="1">Multi-pass membrane protein</topology>
    </subcellularLocation>
</comment>
<dbReference type="RefSeq" id="WP_346755074.1">
    <property type="nucleotide sequence ID" value="NZ_JAUJEA010000014.1"/>
</dbReference>
<feature type="transmembrane region" description="Helical" evidence="6">
    <location>
        <begin position="200"/>
        <end position="222"/>
    </location>
</feature>
<evidence type="ECO:0000256" key="5">
    <source>
        <dbReference type="ARBA" id="ARBA00023136"/>
    </source>
</evidence>
<accession>A0ABT8L079</accession>
<feature type="transmembrane region" description="Helical" evidence="6">
    <location>
        <begin position="263"/>
        <end position="285"/>
    </location>
</feature>
<feature type="transmembrane region" description="Helical" evidence="6">
    <location>
        <begin position="57"/>
        <end position="81"/>
    </location>
</feature>
<feature type="transmembrane region" description="Helical" evidence="6">
    <location>
        <begin position="297"/>
        <end position="322"/>
    </location>
</feature>
<feature type="transmembrane region" description="Helical" evidence="6">
    <location>
        <begin position="142"/>
        <end position="166"/>
    </location>
</feature>
<keyword evidence="3 6" id="KW-0812">Transmembrane</keyword>
<keyword evidence="5 6" id="KW-0472">Membrane</keyword>
<evidence type="ECO:0000256" key="4">
    <source>
        <dbReference type="ARBA" id="ARBA00022989"/>
    </source>
</evidence>
<evidence type="ECO:0000256" key="6">
    <source>
        <dbReference type="SAM" id="Phobius"/>
    </source>
</evidence>
<proteinExistence type="inferred from homology"/>
<evidence type="ECO:0000313" key="7">
    <source>
        <dbReference type="EMBL" id="MDN5205050.1"/>
    </source>
</evidence>
<keyword evidence="4 6" id="KW-1133">Transmembrane helix</keyword>
<evidence type="ECO:0000313" key="8">
    <source>
        <dbReference type="Proteomes" id="UP001172082"/>
    </source>
</evidence>
<sequence length="361" mass="40576">MLPIAINDRILKGLLYLIVVGAILHFGQALFIPLSFAILISFILYPFCKWLERHKVPFVLAIFIGLVLFSFILLIILGLLIRQLVLFTQKWPQLQEKLMISVDDLNVTLKEWGFHFMDEEKGVIGNILYYISNDVIPRIPDALYSSSISMVLFIIIPVYVVLILIYKDLLVKFLYEVTPKSWNIHIKKILPDVIITYYNFIKGMAIVYLIVGILNSIGLLILGIPHAIFFGFIASILTFVPYVGITIGALLPIAVAWLTYDSIWYPVGIIIVFVVVQVLEANVIFPVAVSNRLKINALVTLVVIIAGGIVWGAAGMILFLPFTAIIKLIADQIPELKSLSILLGTNDDLHKFEREEKKIGA</sequence>
<comment type="similarity">
    <text evidence="2">Belongs to the autoinducer-2 exporter (AI-2E) (TC 2.A.86) family.</text>
</comment>
<organism evidence="7 8">
    <name type="scientific">Splendidivirga corallicola</name>
    <dbReference type="NCBI Taxonomy" id="3051826"/>
    <lineage>
        <taxon>Bacteria</taxon>
        <taxon>Pseudomonadati</taxon>
        <taxon>Bacteroidota</taxon>
        <taxon>Cytophagia</taxon>
        <taxon>Cytophagales</taxon>
        <taxon>Splendidivirgaceae</taxon>
        <taxon>Splendidivirga</taxon>
    </lineage>
</organism>
<name>A0ABT8L079_9BACT</name>
<feature type="transmembrane region" description="Helical" evidence="6">
    <location>
        <begin position="14"/>
        <end position="45"/>
    </location>
</feature>
<dbReference type="InterPro" id="IPR002549">
    <property type="entry name" value="AI-2E-like"/>
</dbReference>
<evidence type="ECO:0000256" key="3">
    <source>
        <dbReference type="ARBA" id="ARBA00022692"/>
    </source>
</evidence>
<keyword evidence="8" id="KW-1185">Reference proteome</keyword>
<dbReference type="EMBL" id="JAUJEA010000014">
    <property type="protein sequence ID" value="MDN5205050.1"/>
    <property type="molecule type" value="Genomic_DNA"/>
</dbReference>
<comment type="caution">
    <text evidence="7">The sequence shown here is derived from an EMBL/GenBank/DDBJ whole genome shotgun (WGS) entry which is preliminary data.</text>
</comment>
<dbReference type="Proteomes" id="UP001172082">
    <property type="component" value="Unassembled WGS sequence"/>
</dbReference>
<reference evidence="7" key="1">
    <citation type="submission" date="2023-06" db="EMBL/GenBank/DDBJ databases">
        <title>Genomic of Parafulvivirga corallium.</title>
        <authorList>
            <person name="Wang G."/>
        </authorList>
    </citation>
    <scope>NUCLEOTIDE SEQUENCE</scope>
    <source>
        <strain evidence="7">BMA10</strain>
    </source>
</reference>
<evidence type="ECO:0000256" key="2">
    <source>
        <dbReference type="ARBA" id="ARBA00009773"/>
    </source>
</evidence>
<evidence type="ECO:0000256" key="1">
    <source>
        <dbReference type="ARBA" id="ARBA00004141"/>
    </source>
</evidence>
<feature type="transmembrane region" description="Helical" evidence="6">
    <location>
        <begin position="229"/>
        <end position="257"/>
    </location>
</feature>
<dbReference type="Pfam" id="PF01594">
    <property type="entry name" value="AI-2E_transport"/>
    <property type="match status" value="1"/>
</dbReference>